<proteinExistence type="predicted"/>
<sequence length="86" mass="9676">MFCEQMCKHGCYAFRQRLTEVRQVRIEVNMGEMLGNGTAQFGVLLAMVIHPLAIAVCFAAVTSLLLASLTNADDQVSHIYRRQLQF</sequence>
<keyword evidence="1" id="KW-0812">Transmembrane</keyword>
<feature type="transmembrane region" description="Helical" evidence="1">
    <location>
        <begin position="41"/>
        <end position="67"/>
    </location>
</feature>
<evidence type="ECO:0000256" key="1">
    <source>
        <dbReference type="SAM" id="Phobius"/>
    </source>
</evidence>
<accession>A0AA36MAH1</accession>
<dbReference type="Proteomes" id="UP001176961">
    <property type="component" value="Unassembled WGS sequence"/>
</dbReference>
<comment type="caution">
    <text evidence="2">The sequence shown here is derived from an EMBL/GenBank/DDBJ whole genome shotgun (WGS) entry which is preliminary data.</text>
</comment>
<organism evidence="2 3">
    <name type="scientific">Cylicocyclus nassatus</name>
    <name type="common">Nematode worm</name>
    <dbReference type="NCBI Taxonomy" id="53992"/>
    <lineage>
        <taxon>Eukaryota</taxon>
        <taxon>Metazoa</taxon>
        <taxon>Ecdysozoa</taxon>
        <taxon>Nematoda</taxon>
        <taxon>Chromadorea</taxon>
        <taxon>Rhabditida</taxon>
        <taxon>Rhabditina</taxon>
        <taxon>Rhabditomorpha</taxon>
        <taxon>Strongyloidea</taxon>
        <taxon>Strongylidae</taxon>
        <taxon>Cylicocyclus</taxon>
    </lineage>
</organism>
<evidence type="ECO:0000313" key="2">
    <source>
        <dbReference type="EMBL" id="CAJ0604761.1"/>
    </source>
</evidence>
<keyword evidence="1" id="KW-1133">Transmembrane helix</keyword>
<evidence type="ECO:0000313" key="3">
    <source>
        <dbReference type="Proteomes" id="UP001176961"/>
    </source>
</evidence>
<gene>
    <name evidence="2" type="ORF">CYNAS_LOCUS16744</name>
</gene>
<reference evidence="2" key="1">
    <citation type="submission" date="2023-07" db="EMBL/GenBank/DDBJ databases">
        <authorList>
            <consortium name="CYATHOMIX"/>
        </authorList>
    </citation>
    <scope>NUCLEOTIDE SEQUENCE</scope>
    <source>
        <strain evidence="2">N/A</strain>
    </source>
</reference>
<dbReference type="AlphaFoldDB" id="A0AA36MAH1"/>
<keyword evidence="1" id="KW-0472">Membrane</keyword>
<protein>
    <submittedName>
        <fullName evidence="2">Uncharacterized protein</fullName>
    </submittedName>
</protein>
<dbReference type="EMBL" id="CATQJL010000316">
    <property type="protein sequence ID" value="CAJ0604761.1"/>
    <property type="molecule type" value="Genomic_DNA"/>
</dbReference>
<keyword evidence="3" id="KW-1185">Reference proteome</keyword>
<name>A0AA36MAH1_CYLNA</name>